<name>Q5ZP18_9VIRU</name>
<dbReference type="EMBL" id="AJ632316">
    <property type="protein sequence ID" value="CAG17442.1"/>
    <property type="molecule type" value="Genomic_DNA"/>
</dbReference>
<dbReference type="Proteomes" id="UP000203537">
    <property type="component" value="Genome"/>
</dbReference>
<dbReference type="GeneID" id="3238856"/>
<protein>
    <submittedName>
        <fullName evidence="1">Uncharacterized protein</fullName>
    </submittedName>
</protein>
<reference evidence="1 2" key="1">
    <citation type="journal article" date="2004" name="Science">
        <title>Genome sequence of a polydnavirus: insights into symbiotic virus evolution.</title>
        <authorList>
            <person name="Espagne E."/>
            <person name="Dupuy C."/>
            <person name="Huguet E."/>
            <person name="Cattolico L."/>
            <person name="Provost B."/>
            <person name="Martins N."/>
            <person name="Poirie M."/>
            <person name="Periquet G."/>
            <person name="Drezen J.M."/>
        </authorList>
    </citation>
    <scope>NUCLEOTIDE SEQUENCE [LARGE SCALE GENOMIC DNA]</scope>
</reference>
<gene>
    <name evidence="1" type="ORF">CcBV_13.2</name>
</gene>
<proteinExistence type="predicted"/>
<accession>Q5ZP18</accession>
<sequence>MPAEMYQVNQADNGILESIGTVSKEDNENALGVLTSNSLPPEIKMTIINVNDNSDLENTIDNIVKPHNLQYDINRIPVSSWDELQQLMARKNMELNTKSAKTRAENWFSPSGGSLDSSNDINVSDSLISLLRQEQPPVENNVIVESTNGELLLIDDVQGQETSYETTSKLPLSPAKFIADDYFKLGVKDAIKSALPEVINELIVDIARDFLRRHAENKLVLKSESVSVGF</sequence>
<dbReference type="RefSeq" id="YP_184820.1">
    <property type="nucleotide sequence ID" value="NC_006645.1"/>
</dbReference>
<evidence type="ECO:0000313" key="2">
    <source>
        <dbReference type="Proteomes" id="UP000203537"/>
    </source>
</evidence>
<organism evidence="1 2">
    <name type="scientific">Bracoviriform congregatae</name>
    <dbReference type="NCBI Taxonomy" id="39640"/>
    <lineage>
        <taxon>Viruses</taxon>
        <taxon>Viruses incertae sedis</taxon>
        <taxon>Polydnaviriformidae</taxon>
        <taxon>Bracoviriform</taxon>
    </lineage>
</organism>
<evidence type="ECO:0000313" key="1">
    <source>
        <dbReference type="EMBL" id="CAG17442.1"/>
    </source>
</evidence>
<dbReference type="KEGG" id="vg:3238856"/>